<keyword evidence="1" id="KW-1133">Transmembrane helix</keyword>
<reference evidence="2 3" key="1">
    <citation type="submission" date="2021-06" db="EMBL/GenBank/DDBJ databases">
        <authorList>
            <person name="Kallberg Y."/>
            <person name="Tangrot J."/>
            <person name="Rosling A."/>
        </authorList>
    </citation>
    <scope>NUCLEOTIDE SEQUENCE [LARGE SCALE GENOMIC DNA]</scope>
    <source>
        <strain evidence="2 3">120-4 pot B 10/14</strain>
    </source>
</reference>
<dbReference type="EMBL" id="CAJVQB010117561">
    <property type="protein sequence ID" value="CAG8852903.1"/>
    <property type="molecule type" value="Genomic_DNA"/>
</dbReference>
<evidence type="ECO:0000313" key="3">
    <source>
        <dbReference type="Proteomes" id="UP000789901"/>
    </source>
</evidence>
<organism evidence="2 3">
    <name type="scientific">Gigaspora margarita</name>
    <dbReference type="NCBI Taxonomy" id="4874"/>
    <lineage>
        <taxon>Eukaryota</taxon>
        <taxon>Fungi</taxon>
        <taxon>Fungi incertae sedis</taxon>
        <taxon>Mucoromycota</taxon>
        <taxon>Glomeromycotina</taxon>
        <taxon>Glomeromycetes</taxon>
        <taxon>Diversisporales</taxon>
        <taxon>Gigasporaceae</taxon>
        <taxon>Gigaspora</taxon>
    </lineage>
</organism>
<proteinExistence type="predicted"/>
<name>A0ABN7XCB2_GIGMA</name>
<comment type="caution">
    <text evidence="2">The sequence shown here is derived from an EMBL/GenBank/DDBJ whole genome shotgun (WGS) entry which is preliminary data.</text>
</comment>
<keyword evidence="1" id="KW-0472">Membrane</keyword>
<keyword evidence="1" id="KW-0812">Transmembrane</keyword>
<dbReference type="Proteomes" id="UP000789901">
    <property type="component" value="Unassembled WGS sequence"/>
</dbReference>
<accession>A0ABN7XCB2</accession>
<feature type="non-terminal residue" evidence="2">
    <location>
        <position position="1"/>
    </location>
</feature>
<gene>
    <name evidence="2" type="ORF">GMARGA_LOCUS41724</name>
</gene>
<protein>
    <submittedName>
        <fullName evidence="2">2397_t:CDS:1</fullName>
    </submittedName>
</protein>
<sequence length="39" mass="4476">CFFWNHYFGVTILEIVVLGIVILGRKVVVVEVKIRNQSS</sequence>
<evidence type="ECO:0000313" key="2">
    <source>
        <dbReference type="EMBL" id="CAG8852903.1"/>
    </source>
</evidence>
<feature type="transmembrane region" description="Helical" evidence="1">
    <location>
        <begin position="6"/>
        <end position="28"/>
    </location>
</feature>
<keyword evidence="3" id="KW-1185">Reference proteome</keyword>
<evidence type="ECO:0000256" key="1">
    <source>
        <dbReference type="SAM" id="Phobius"/>
    </source>
</evidence>